<reference evidence="2" key="2">
    <citation type="submission" date="2017-12" db="EMBL/GenBank/DDBJ databases">
        <title>Genome sequence of the Bar-tailed Godwit (Limosa lapponica baueri).</title>
        <authorList>
            <person name="Lima N.C.B."/>
            <person name="Parody-Merino A.M."/>
            <person name="Battley P.F."/>
            <person name="Fidler A.E."/>
            <person name="Prosdocimi F."/>
        </authorList>
    </citation>
    <scope>NUCLEOTIDE SEQUENCE [LARGE SCALE GENOMIC DNA]</scope>
</reference>
<dbReference type="Proteomes" id="UP000233556">
    <property type="component" value="Unassembled WGS sequence"/>
</dbReference>
<dbReference type="EMBL" id="KZ505699">
    <property type="protein sequence ID" value="PKU46746.1"/>
    <property type="molecule type" value="Genomic_DNA"/>
</dbReference>
<sequence>MRVSVDSQLNRSQQCDGVAKKANSILACIRNSVASRTREVIVPLYLPLVRPHLKYCVQVLASHYNKDIKIVTCVQRRTTNLVKGLEHKSSEEWLRELGLFSLEKRRLRGDFIALYHYLKGESESTDYRQDEDKGDDLGGRSTAGIFSATSTTDHTASPGSLGLWNRILNRPTHPAPYRFK</sequence>
<gene>
    <name evidence="1" type="ORF">llap_2942</name>
</gene>
<evidence type="ECO:0000313" key="1">
    <source>
        <dbReference type="EMBL" id="PKU46746.1"/>
    </source>
</evidence>
<accession>A0A2I0UL12</accession>
<keyword evidence="2" id="KW-1185">Reference proteome</keyword>
<dbReference type="PANTHER" id="PTHR33332">
    <property type="entry name" value="REVERSE TRANSCRIPTASE DOMAIN-CONTAINING PROTEIN"/>
    <property type="match status" value="1"/>
</dbReference>
<dbReference type="OrthoDB" id="276744at2759"/>
<proteinExistence type="predicted"/>
<dbReference type="AlphaFoldDB" id="A0A2I0UL12"/>
<protein>
    <recommendedName>
        <fullName evidence="3">Rna-directed dna polymerase from mobile element jockey-like</fullName>
    </recommendedName>
</protein>
<reference evidence="2" key="1">
    <citation type="submission" date="2017-11" db="EMBL/GenBank/DDBJ databases">
        <authorList>
            <person name="Lima N.C."/>
            <person name="Parody-Merino A.M."/>
            <person name="Battley P.F."/>
            <person name="Fidler A.E."/>
            <person name="Prosdocimi F."/>
        </authorList>
    </citation>
    <scope>NUCLEOTIDE SEQUENCE [LARGE SCALE GENOMIC DNA]</scope>
</reference>
<evidence type="ECO:0000313" key="2">
    <source>
        <dbReference type="Proteomes" id="UP000233556"/>
    </source>
</evidence>
<organism evidence="1 2">
    <name type="scientific">Limosa lapponica baueri</name>
    <dbReference type="NCBI Taxonomy" id="1758121"/>
    <lineage>
        <taxon>Eukaryota</taxon>
        <taxon>Metazoa</taxon>
        <taxon>Chordata</taxon>
        <taxon>Craniata</taxon>
        <taxon>Vertebrata</taxon>
        <taxon>Euteleostomi</taxon>
        <taxon>Archelosauria</taxon>
        <taxon>Archosauria</taxon>
        <taxon>Dinosauria</taxon>
        <taxon>Saurischia</taxon>
        <taxon>Theropoda</taxon>
        <taxon>Coelurosauria</taxon>
        <taxon>Aves</taxon>
        <taxon>Neognathae</taxon>
        <taxon>Neoaves</taxon>
        <taxon>Charadriiformes</taxon>
        <taxon>Scolopacidae</taxon>
        <taxon>Limosa</taxon>
    </lineage>
</organism>
<name>A0A2I0UL12_LIMLA</name>
<evidence type="ECO:0008006" key="3">
    <source>
        <dbReference type="Google" id="ProtNLM"/>
    </source>
</evidence>